<organism evidence="1 2">
    <name type="scientific">Orchesella dallaii</name>
    <dbReference type="NCBI Taxonomy" id="48710"/>
    <lineage>
        <taxon>Eukaryota</taxon>
        <taxon>Metazoa</taxon>
        <taxon>Ecdysozoa</taxon>
        <taxon>Arthropoda</taxon>
        <taxon>Hexapoda</taxon>
        <taxon>Collembola</taxon>
        <taxon>Entomobryomorpha</taxon>
        <taxon>Entomobryoidea</taxon>
        <taxon>Orchesellidae</taxon>
        <taxon>Orchesellinae</taxon>
        <taxon>Orchesella</taxon>
    </lineage>
</organism>
<proteinExistence type="predicted"/>
<reference evidence="1 2" key="1">
    <citation type="submission" date="2024-08" db="EMBL/GenBank/DDBJ databases">
        <authorList>
            <person name="Cucini C."/>
            <person name="Frati F."/>
        </authorList>
    </citation>
    <scope>NUCLEOTIDE SEQUENCE [LARGE SCALE GENOMIC DNA]</scope>
</reference>
<feature type="non-terminal residue" evidence="1">
    <location>
        <position position="1"/>
    </location>
</feature>
<accession>A0ABP1Q3P6</accession>
<evidence type="ECO:0000313" key="2">
    <source>
        <dbReference type="Proteomes" id="UP001642540"/>
    </source>
</evidence>
<dbReference type="EMBL" id="CAXLJM020000022">
    <property type="protein sequence ID" value="CAL8088040.1"/>
    <property type="molecule type" value="Genomic_DNA"/>
</dbReference>
<evidence type="ECO:0000313" key="1">
    <source>
        <dbReference type="EMBL" id="CAL8088040.1"/>
    </source>
</evidence>
<name>A0ABP1Q3P6_9HEXA</name>
<comment type="caution">
    <text evidence="1">The sequence shown here is derived from an EMBL/GenBank/DDBJ whole genome shotgun (WGS) entry which is preliminary data.</text>
</comment>
<dbReference type="Proteomes" id="UP001642540">
    <property type="component" value="Unassembled WGS sequence"/>
</dbReference>
<gene>
    <name evidence="1" type="ORF">ODALV1_LOCUS6928</name>
</gene>
<keyword evidence="2" id="KW-1185">Reference proteome</keyword>
<protein>
    <submittedName>
        <fullName evidence="1">Uncharacterized protein</fullName>
    </submittedName>
</protein>
<sequence>NGVKPSGNVKLKSISKCRGGEGMRIEDKIKQDKTTFGLLSTVQGKSEVVLSVLPATEELSKLHLIGEWSVGICCFNNFLITQNLNWNLNHD</sequence>